<dbReference type="SUPFAM" id="SSF56349">
    <property type="entry name" value="DNA breaking-rejoining enzymes"/>
    <property type="match status" value="1"/>
</dbReference>
<reference evidence="2 3" key="1">
    <citation type="submission" date="2020-11" db="EMBL/GenBank/DDBJ databases">
        <title>Amino acid is mineralized and recycled by bacteria in oceanic microbiome.</title>
        <authorList>
            <person name="Zheng L.Y."/>
        </authorList>
    </citation>
    <scope>NUCLEOTIDE SEQUENCE [LARGE SCALE GENOMIC DNA]</scope>
    <source>
        <strain evidence="2 3">A32-1</strain>
    </source>
</reference>
<dbReference type="InterPro" id="IPR013762">
    <property type="entry name" value="Integrase-like_cat_sf"/>
</dbReference>
<dbReference type="AlphaFoldDB" id="A0A7S8MVX2"/>
<gene>
    <name evidence="2" type="ORF">IT882_13290</name>
</gene>
<proteinExistence type="predicted"/>
<dbReference type="RefSeq" id="WP_195692255.1">
    <property type="nucleotide sequence ID" value="NZ_CP064760.1"/>
</dbReference>
<dbReference type="InterPro" id="IPR011010">
    <property type="entry name" value="DNA_brk_join_enz"/>
</dbReference>
<dbReference type="Gene3D" id="1.10.443.10">
    <property type="entry name" value="Intergrase catalytic core"/>
    <property type="match status" value="1"/>
</dbReference>
<sequence length="701" mass="78147">MSVDREYSAEPVSLFASDYWASDTAVISDRHLEHDFPIPFFGDEDRWDLSALGWNPAAGRHSAVLLFDSFIGEWNLRARELAMALLNPVHPVLRGQMIYLRATPAHVKTIRSKLEGLKRFAAWYADNLPDTPLRDLHQSHLDGFLTEVKTMGIPSRTRQAVDAVRELHTYAAVLSGGGIPFRPWGDLHTIALSGQKSSAELSTPVIPPQVWWPLLRACWQYINVFSHDIFAAAAEWSALDRPKAERVKVRHPEDTLARWIVTPGNRVPLHRMTYGRFREGEIHWTLLSLLVSDGHSKQMFSELDRPDVLRRRQDIVDAIGSGTLATARGGLATKATAIERADGSVGPWIDGFDPATIRVQLKLLRNACYVFCAALTMMRDSELLSIKKGALTTSYGAPAVTSQLRKGRRGTQRRNWWIIEPVAQAIAVAERLALGDDVFSSVRREHRAHDGAGRFDRHSELKQFISQLNGQSADAGLEPIPAFQLAPHMFRRTMAVITAQQPDGEIALGIQLKHAARRAVANGTTSGYASETPEWAAEFEHELQEAVASRLVGAWSSHQDHEMRLAGAGAQRFRDELEKVEAVASNEVKVGDERTLRALLRDRFSTLRWGTVNHCLGIPEQAACLKGLPAEAAAGGVMPNRCQPTACGNSVVTEEHAPIWIAEERDLVAKLRDRKMAPHNREQLETELEDVRRITRKFTDA</sequence>
<dbReference type="GO" id="GO:0015074">
    <property type="term" value="P:DNA integration"/>
    <property type="evidence" value="ECO:0007669"/>
    <property type="project" value="InterPro"/>
</dbReference>
<dbReference type="EMBL" id="CP064760">
    <property type="protein sequence ID" value="QPE04164.1"/>
    <property type="molecule type" value="Genomic_DNA"/>
</dbReference>
<protein>
    <recommendedName>
        <fullName evidence="4">Integrase</fullName>
    </recommendedName>
</protein>
<evidence type="ECO:0000313" key="2">
    <source>
        <dbReference type="EMBL" id="QPE04164.1"/>
    </source>
</evidence>
<accession>A0A7S8MVX2</accession>
<dbReference type="KEGG" id="msf:IT882_13290"/>
<dbReference type="Proteomes" id="UP000594480">
    <property type="component" value="Chromosome"/>
</dbReference>
<organism evidence="2 3">
    <name type="scientific">Microbacterium schleiferi</name>
    <dbReference type="NCBI Taxonomy" id="69362"/>
    <lineage>
        <taxon>Bacteria</taxon>
        <taxon>Bacillati</taxon>
        <taxon>Actinomycetota</taxon>
        <taxon>Actinomycetes</taxon>
        <taxon>Micrococcales</taxon>
        <taxon>Microbacteriaceae</taxon>
        <taxon>Microbacterium</taxon>
    </lineage>
</organism>
<evidence type="ECO:0000256" key="1">
    <source>
        <dbReference type="ARBA" id="ARBA00023172"/>
    </source>
</evidence>
<name>A0A7S8MVX2_9MICO</name>
<dbReference type="GO" id="GO:0006310">
    <property type="term" value="P:DNA recombination"/>
    <property type="evidence" value="ECO:0007669"/>
    <property type="project" value="UniProtKB-KW"/>
</dbReference>
<keyword evidence="3" id="KW-1185">Reference proteome</keyword>
<evidence type="ECO:0000313" key="3">
    <source>
        <dbReference type="Proteomes" id="UP000594480"/>
    </source>
</evidence>
<keyword evidence="1" id="KW-0233">DNA recombination</keyword>
<dbReference type="GO" id="GO:0003677">
    <property type="term" value="F:DNA binding"/>
    <property type="evidence" value="ECO:0007669"/>
    <property type="project" value="InterPro"/>
</dbReference>
<evidence type="ECO:0008006" key="4">
    <source>
        <dbReference type="Google" id="ProtNLM"/>
    </source>
</evidence>